<keyword evidence="1" id="KW-0812">Transmembrane</keyword>
<organism evidence="4 5">
    <name type="scientific">Pedobacter hiemivivus</name>
    <dbReference type="NCBI Taxonomy" id="2530454"/>
    <lineage>
        <taxon>Bacteria</taxon>
        <taxon>Pseudomonadati</taxon>
        <taxon>Bacteroidota</taxon>
        <taxon>Sphingobacteriia</taxon>
        <taxon>Sphingobacteriales</taxon>
        <taxon>Sphingobacteriaceae</taxon>
        <taxon>Pedobacter</taxon>
    </lineage>
</organism>
<reference evidence="4 5" key="1">
    <citation type="submission" date="2019-02" db="EMBL/GenBank/DDBJ databases">
        <title>Pedobacter sp. RP-3-8 sp. nov., isolated from Arctic soil.</title>
        <authorList>
            <person name="Dahal R.H."/>
        </authorList>
    </citation>
    <scope>NUCLEOTIDE SEQUENCE [LARGE SCALE GENOMIC DNA]</scope>
    <source>
        <strain evidence="4 5">RP-3-8</strain>
    </source>
</reference>
<keyword evidence="1" id="KW-0472">Membrane</keyword>
<evidence type="ECO:0000313" key="4">
    <source>
        <dbReference type="EMBL" id="TCC90977.1"/>
    </source>
</evidence>
<dbReference type="EMBL" id="SJSM01000016">
    <property type="protein sequence ID" value="TCC90977.1"/>
    <property type="molecule type" value="Genomic_DNA"/>
</dbReference>
<accession>A0A4R0MVX9</accession>
<dbReference type="PANTHER" id="PTHR30273">
    <property type="entry name" value="PERIPLASMIC SIGNAL SENSOR AND SIGMA FACTOR ACTIVATOR FECR-RELATED"/>
    <property type="match status" value="1"/>
</dbReference>
<dbReference type="AlphaFoldDB" id="A0A4R0MVX9"/>
<dbReference type="Gene3D" id="2.60.120.1440">
    <property type="match status" value="1"/>
</dbReference>
<proteinExistence type="predicted"/>
<dbReference type="InterPro" id="IPR012373">
    <property type="entry name" value="Ferrdict_sens_TM"/>
</dbReference>
<sequence length="398" mass="44658">MDQKNTQERYEYLASAWKNKTITPTEESELFDWLNLSEEIVVNIPASFANSETELKNQMYDYIDQSLWTNKQDKKRKLWPKLSIAAALLLLTGASLLFYYSPAIQHLFNSTASLNNHISTGSNTATLTLANGKKIKLSEVAAGQLSTEAGVSISKSKDGKLIYSVLERENKVNDTIRLNTLSTAIGETYQIRLPDGTIVWLNAASSLKYPANFGVGSKRKVQLSGEAYFEVAKIERKNKNSLSERVPFIVATGKQEVEVLGTHFNISSYQEESTEKTTLLEGAVRVSLLNTPSKNVNLLPNQQAVLTAGKLSMYDVDAAESVAWKNGKFTFDHEEINSIMRKVARWYNIEVVYQDNLEGVKLTGSISRFENISKLLEILENTKQVHFKIDGKRIIVKK</sequence>
<feature type="domain" description="Protein FecR C-terminal" evidence="3">
    <location>
        <begin position="328"/>
        <end position="396"/>
    </location>
</feature>
<dbReference type="PANTHER" id="PTHR30273:SF2">
    <property type="entry name" value="PROTEIN FECR"/>
    <property type="match status" value="1"/>
</dbReference>
<dbReference type="RefSeq" id="WP_131610900.1">
    <property type="nucleotide sequence ID" value="NZ_SJSM01000016.1"/>
</dbReference>
<evidence type="ECO:0000313" key="5">
    <source>
        <dbReference type="Proteomes" id="UP000291117"/>
    </source>
</evidence>
<evidence type="ECO:0000259" key="2">
    <source>
        <dbReference type="Pfam" id="PF04773"/>
    </source>
</evidence>
<gene>
    <name evidence="4" type="ORF">EZ444_19880</name>
</gene>
<evidence type="ECO:0000259" key="3">
    <source>
        <dbReference type="Pfam" id="PF16344"/>
    </source>
</evidence>
<dbReference type="Pfam" id="PF04773">
    <property type="entry name" value="FecR"/>
    <property type="match status" value="1"/>
</dbReference>
<dbReference type="InterPro" id="IPR006860">
    <property type="entry name" value="FecR"/>
</dbReference>
<dbReference type="Gene3D" id="3.55.50.30">
    <property type="match status" value="1"/>
</dbReference>
<comment type="caution">
    <text evidence="4">The sequence shown here is derived from an EMBL/GenBank/DDBJ whole genome shotgun (WGS) entry which is preliminary data.</text>
</comment>
<feature type="transmembrane region" description="Helical" evidence="1">
    <location>
        <begin position="78"/>
        <end position="100"/>
    </location>
</feature>
<name>A0A4R0MVX9_9SPHI</name>
<keyword evidence="5" id="KW-1185">Reference proteome</keyword>
<dbReference type="OrthoDB" id="1099963at2"/>
<evidence type="ECO:0000256" key="1">
    <source>
        <dbReference type="SAM" id="Phobius"/>
    </source>
</evidence>
<dbReference type="Pfam" id="PF16344">
    <property type="entry name" value="FecR_C"/>
    <property type="match status" value="1"/>
</dbReference>
<feature type="domain" description="FecR protein" evidence="2">
    <location>
        <begin position="180"/>
        <end position="285"/>
    </location>
</feature>
<protein>
    <submittedName>
        <fullName evidence="4">FecR family protein</fullName>
    </submittedName>
</protein>
<dbReference type="GO" id="GO:0016989">
    <property type="term" value="F:sigma factor antagonist activity"/>
    <property type="evidence" value="ECO:0007669"/>
    <property type="project" value="TreeGrafter"/>
</dbReference>
<dbReference type="Proteomes" id="UP000291117">
    <property type="component" value="Unassembled WGS sequence"/>
</dbReference>
<dbReference type="InterPro" id="IPR032508">
    <property type="entry name" value="FecR_C"/>
</dbReference>
<keyword evidence="1" id="KW-1133">Transmembrane helix</keyword>